<gene>
    <name evidence="2" type="ORF">PG996_013398</name>
</gene>
<dbReference type="CDD" id="cd01741">
    <property type="entry name" value="GATase1_1"/>
    <property type="match status" value="1"/>
</dbReference>
<dbReference type="PANTHER" id="PTHR42695:SF6">
    <property type="entry name" value="GLUTAMINE AMIDOTRANSFERASE DOMAIN-CONTAINING PROTEIN"/>
    <property type="match status" value="1"/>
</dbReference>
<comment type="caution">
    <text evidence="2">The sequence shown here is derived from an EMBL/GenBank/DDBJ whole genome shotgun (WGS) entry which is preliminary data.</text>
</comment>
<organism evidence="2 3">
    <name type="scientific">Apiospora saccharicola</name>
    <dbReference type="NCBI Taxonomy" id="335842"/>
    <lineage>
        <taxon>Eukaryota</taxon>
        <taxon>Fungi</taxon>
        <taxon>Dikarya</taxon>
        <taxon>Ascomycota</taxon>
        <taxon>Pezizomycotina</taxon>
        <taxon>Sordariomycetes</taxon>
        <taxon>Xylariomycetidae</taxon>
        <taxon>Amphisphaeriales</taxon>
        <taxon>Apiosporaceae</taxon>
        <taxon>Apiospora</taxon>
    </lineage>
</organism>
<dbReference type="Pfam" id="PF00117">
    <property type="entry name" value="GATase"/>
    <property type="match status" value="1"/>
</dbReference>
<dbReference type="SUPFAM" id="SSF52317">
    <property type="entry name" value="Class I glutamine amidotransferase-like"/>
    <property type="match status" value="1"/>
</dbReference>
<dbReference type="PROSITE" id="PS51273">
    <property type="entry name" value="GATASE_TYPE_1"/>
    <property type="match status" value="1"/>
</dbReference>
<accession>A0ABR1U5W1</accession>
<feature type="domain" description="Glutamine amidotransferase" evidence="1">
    <location>
        <begin position="121"/>
        <end position="263"/>
    </location>
</feature>
<dbReference type="InterPro" id="IPR017926">
    <property type="entry name" value="GATASE"/>
</dbReference>
<dbReference type="PANTHER" id="PTHR42695">
    <property type="entry name" value="GLUTAMINE AMIDOTRANSFERASE YLR126C-RELATED"/>
    <property type="match status" value="1"/>
</dbReference>
<name>A0ABR1U5W1_9PEZI</name>
<dbReference type="Proteomes" id="UP001446871">
    <property type="component" value="Unassembled WGS sequence"/>
</dbReference>
<proteinExistence type="predicted"/>
<evidence type="ECO:0000259" key="1">
    <source>
        <dbReference type="Pfam" id="PF00117"/>
    </source>
</evidence>
<dbReference type="InterPro" id="IPR029062">
    <property type="entry name" value="Class_I_gatase-like"/>
</dbReference>
<protein>
    <recommendedName>
        <fullName evidence="1">Glutamine amidotransferase domain-containing protein</fullName>
    </recommendedName>
</protein>
<sequence length="313" mass="34982">MASVARELIADSMSCGSVEYHTPVPVPALMHCHAQSADMIRRAATNSTACFSRRVLHIAVLECEQMPPYIVQSHGNFARIFERWLQVGTHRLNAGRPARREHLSVRTSSWNVKEGRYPPSFLGVDAIIISGSVNGVHDDVPWIATLRRYLLAVYHNLPWVKIFGSCFGHQLIAQTLLGDHGVSVERSGWEVGVQEVFHDHAFVQNFPGLSQAPMCYQFLHSDEVVAEDSLPPTWSSIGSSTLCEIQGLYQPGRVLTYQGHPEFDRIIMNDFVRRLVKAGAIDAAVSETYLAFVERDDTRILAAEVLLKFLTID</sequence>
<dbReference type="EMBL" id="JAQQWM010000008">
    <property type="protein sequence ID" value="KAK8054097.1"/>
    <property type="molecule type" value="Genomic_DNA"/>
</dbReference>
<keyword evidence="3" id="KW-1185">Reference proteome</keyword>
<evidence type="ECO:0000313" key="2">
    <source>
        <dbReference type="EMBL" id="KAK8054097.1"/>
    </source>
</evidence>
<reference evidence="2 3" key="1">
    <citation type="submission" date="2023-01" db="EMBL/GenBank/DDBJ databases">
        <title>Analysis of 21 Apiospora genomes using comparative genomics revels a genus with tremendous synthesis potential of carbohydrate active enzymes and secondary metabolites.</title>
        <authorList>
            <person name="Sorensen T."/>
        </authorList>
    </citation>
    <scope>NUCLEOTIDE SEQUENCE [LARGE SCALE GENOMIC DNA]</scope>
    <source>
        <strain evidence="2 3">CBS 83171</strain>
    </source>
</reference>
<dbReference type="Gene3D" id="3.40.50.880">
    <property type="match status" value="1"/>
</dbReference>
<evidence type="ECO:0000313" key="3">
    <source>
        <dbReference type="Proteomes" id="UP001446871"/>
    </source>
</evidence>
<dbReference type="InterPro" id="IPR044992">
    <property type="entry name" value="ChyE-like"/>
</dbReference>